<dbReference type="GO" id="GO:0030976">
    <property type="term" value="F:thiamine pyrophosphate binding"/>
    <property type="evidence" value="ECO:0007669"/>
    <property type="project" value="TreeGrafter"/>
</dbReference>
<evidence type="ECO:0008006" key="4">
    <source>
        <dbReference type="Google" id="ProtNLM"/>
    </source>
</evidence>
<gene>
    <name evidence="2" type="ORF">CDN99_08130</name>
</gene>
<dbReference type="RefSeq" id="WP_088384372.1">
    <property type="nucleotide sequence ID" value="NZ_NIOF01000002.1"/>
</dbReference>
<dbReference type="EMBL" id="NIOF01000002">
    <property type="protein sequence ID" value="OWQ92291.1"/>
    <property type="molecule type" value="Genomic_DNA"/>
</dbReference>
<reference evidence="2 3" key="1">
    <citation type="journal article" date="2008" name="Int. J. Syst. Evol. Microbiol.">
        <title>Description of Roseateles aquatilis sp. nov. and Roseateles terrae sp. nov., in the class Betaproteobacteria, and emended description of the genus Roseateles.</title>
        <authorList>
            <person name="Gomila M."/>
            <person name="Bowien B."/>
            <person name="Falsen E."/>
            <person name="Moore E.R."/>
            <person name="Lalucat J."/>
        </authorList>
    </citation>
    <scope>NUCLEOTIDE SEQUENCE [LARGE SCALE GENOMIC DNA]</scope>
    <source>
        <strain evidence="2 3">CCUG 48205</strain>
    </source>
</reference>
<dbReference type="SUPFAM" id="SSF53850">
    <property type="entry name" value="Periplasmic binding protein-like II"/>
    <property type="match status" value="1"/>
</dbReference>
<dbReference type="Gene3D" id="3.40.190.10">
    <property type="entry name" value="Periplasmic binding protein-like II"/>
    <property type="match status" value="2"/>
</dbReference>
<dbReference type="Proteomes" id="UP000197468">
    <property type="component" value="Unassembled WGS sequence"/>
</dbReference>
<keyword evidence="3" id="KW-1185">Reference proteome</keyword>
<proteinExistence type="predicted"/>
<dbReference type="OrthoDB" id="366726at2"/>
<sequence>MAATLAMCLVAPLSAETIKLVCSSREWCGLLRSKLAGSKNLPVEITELGTTEAFELIVAEKNRPRHDVWFGGTGDYHFEAAKRRLTLAYRSPNISLLDPWGEHFAEQSGYRSNGLHSGALSFIVNTEVLAGHRLPEPRCWSDLARPEYRALIQLGKPGGLYSVITTVVQLMGEEEGFRYLRALDPNINYVDNGQIALANVDRGNAAIAIAFAYGLNAAVLDGRRVKAVIPCEGTGYEIVGLSIIKGGPNPNGAKRFFDWALTAEAQKLMGQSQPLSFHSGITGRTDGRIVDPPPTRLINYDFFKYGSLEERDRLLHKWAQVVEAGRRR</sequence>
<dbReference type="GO" id="GO:0015888">
    <property type="term" value="P:thiamine transport"/>
    <property type="evidence" value="ECO:0007669"/>
    <property type="project" value="TreeGrafter"/>
</dbReference>
<dbReference type="AlphaFoldDB" id="A0A246JI46"/>
<dbReference type="GO" id="GO:0030975">
    <property type="term" value="F:thiamine binding"/>
    <property type="evidence" value="ECO:0007669"/>
    <property type="project" value="TreeGrafter"/>
</dbReference>
<dbReference type="PANTHER" id="PTHR30006:SF2">
    <property type="entry name" value="ABC TRANSPORTER SUBSTRATE-BINDING PROTEIN"/>
    <property type="match status" value="1"/>
</dbReference>
<dbReference type="GO" id="GO:0030288">
    <property type="term" value="C:outer membrane-bounded periplasmic space"/>
    <property type="evidence" value="ECO:0007669"/>
    <property type="project" value="TreeGrafter"/>
</dbReference>
<dbReference type="PANTHER" id="PTHR30006">
    <property type="entry name" value="THIAMINE-BINDING PERIPLASMIC PROTEIN-RELATED"/>
    <property type="match status" value="1"/>
</dbReference>
<protein>
    <recommendedName>
        <fullName evidence="4">Iron ABC transporter substrate-binding protein</fullName>
    </recommendedName>
</protein>
<dbReference type="Pfam" id="PF13343">
    <property type="entry name" value="SBP_bac_6"/>
    <property type="match status" value="1"/>
</dbReference>
<accession>A0A246JI46</accession>
<evidence type="ECO:0000313" key="2">
    <source>
        <dbReference type="EMBL" id="OWQ92291.1"/>
    </source>
</evidence>
<evidence type="ECO:0000313" key="3">
    <source>
        <dbReference type="Proteomes" id="UP000197468"/>
    </source>
</evidence>
<keyword evidence="1" id="KW-0732">Signal</keyword>
<name>A0A246JI46_9BURK</name>
<organism evidence="2 3">
    <name type="scientific">Roseateles aquatilis</name>
    <dbReference type="NCBI Taxonomy" id="431061"/>
    <lineage>
        <taxon>Bacteria</taxon>
        <taxon>Pseudomonadati</taxon>
        <taxon>Pseudomonadota</taxon>
        <taxon>Betaproteobacteria</taxon>
        <taxon>Burkholderiales</taxon>
        <taxon>Sphaerotilaceae</taxon>
        <taxon>Roseateles</taxon>
    </lineage>
</organism>
<evidence type="ECO:0000256" key="1">
    <source>
        <dbReference type="ARBA" id="ARBA00022729"/>
    </source>
</evidence>
<comment type="caution">
    <text evidence="2">The sequence shown here is derived from an EMBL/GenBank/DDBJ whole genome shotgun (WGS) entry which is preliminary data.</text>
</comment>